<accession>A0ABR7L2B8</accession>
<feature type="compositionally biased region" description="Gly residues" evidence="1">
    <location>
        <begin position="385"/>
        <end position="440"/>
    </location>
</feature>
<evidence type="ECO:0000256" key="1">
    <source>
        <dbReference type="SAM" id="MobiDB-lite"/>
    </source>
</evidence>
<sequence length="514" mass="50990">MDVSRNGQRDHPSYDPTYDPNSRYYIDRKGTSDSGTEVRDQAEQQVDREIENAEWWEIWKRFTRNSEVNEQYNQEMSAQAAQLAQGVDTRPAPGIPRSNYMSHAHSELRPMVTENVDPDQVGEIGEMYISAGNAMTKFQTDVANAINSSQSDWQGKAGDQARQFMADIGNWVGKSGQSAQLAGTQTSLQAAALAEAKNSMPEEKPFDMAAANRDLMNTTNPIDLARKSALYMYDYRESQTAHQEAARVVGSYDGALGSASTMPAFAPPPTMGGGGTGDPGDTGGTDGVRKPGGQDINVGGTGDQGGTGSTIPGGGGTTGGGGYKPPPGTGGVPLPGGGGGGGSTTPGGYVDLPPGPGGPGQNPGGHPPAGPYPGGMPPMVPGPMGPGAGGDTARTGRGGGGGGGGGGGRSGFGPGGGGAGGSGMGGRSGMGGPGVGGAAGAGALAAEHAAGGGRGGAGAAGGRGGAPMGGGMGGARGGQGGEDDEHNRPSYLVEADPDQVFGTDEMTAPPVIGG</sequence>
<feature type="compositionally biased region" description="Gly residues" evidence="1">
    <location>
        <begin position="299"/>
        <end position="345"/>
    </location>
</feature>
<feature type="compositionally biased region" description="Gly residues" evidence="1">
    <location>
        <begin position="450"/>
        <end position="480"/>
    </location>
</feature>
<dbReference type="InterPro" id="IPR038332">
    <property type="entry name" value="PPE_sf"/>
</dbReference>
<keyword evidence="3" id="KW-1185">Reference proteome</keyword>
<protein>
    <recommendedName>
        <fullName evidence="4">PPE family protein</fullName>
    </recommendedName>
</protein>
<evidence type="ECO:0008006" key="4">
    <source>
        <dbReference type="Google" id="ProtNLM"/>
    </source>
</evidence>
<gene>
    <name evidence="2" type="ORF">GPZ80_05680</name>
</gene>
<dbReference type="Gene3D" id="1.20.1260.20">
    <property type="entry name" value="PPE superfamily"/>
    <property type="match status" value="1"/>
</dbReference>
<feature type="compositionally biased region" description="Pro residues" evidence="1">
    <location>
        <begin position="365"/>
        <end position="384"/>
    </location>
</feature>
<dbReference type="SUPFAM" id="SSF140459">
    <property type="entry name" value="PE/PPE dimer-like"/>
    <property type="match status" value="1"/>
</dbReference>
<reference evidence="2 3" key="1">
    <citation type="submission" date="2020-06" db="EMBL/GenBank/DDBJ databases">
        <title>Actinokineospora xiongansis sp. nov., isolated from soil of Baiyangdian.</title>
        <authorList>
            <person name="Zhang X."/>
        </authorList>
    </citation>
    <scope>NUCLEOTIDE SEQUENCE [LARGE SCALE GENOMIC DNA]</scope>
    <source>
        <strain evidence="2 3">HBU206404</strain>
    </source>
</reference>
<dbReference type="RefSeq" id="WP_187218729.1">
    <property type="nucleotide sequence ID" value="NZ_JABVED010000002.1"/>
</dbReference>
<feature type="region of interest" description="Disordered" evidence="1">
    <location>
        <begin position="1"/>
        <end position="46"/>
    </location>
</feature>
<name>A0ABR7L2B8_9PSEU</name>
<proteinExistence type="predicted"/>
<feature type="compositionally biased region" description="Basic and acidic residues" evidence="1">
    <location>
        <begin position="25"/>
        <end position="46"/>
    </location>
</feature>
<evidence type="ECO:0000313" key="3">
    <source>
        <dbReference type="Proteomes" id="UP000734823"/>
    </source>
</evidence>
<feature type="region of interest" description="Disordered" evidence="1">
    <location>
        <begin position="263"/>
        <end position="514"/>
    </location>
</feature>
<feature type="compositionally biased region" description="Gly residues" evidence="1">
    <location>
        <begin position="271"/>
        <end position="286"/>
    </location>
</feature>
<dbReference type="Proteomes" id="UP000734823">
    <property type="component" value="Unassembled WGS sequence"/>
</dbReference>
<comment type="caution">
    <text evidence="2">The sequence shown here is derived from an EMBL/GenBank/DDBJ whole genome shotgun (WGS) entry which is preliminary data.</text>
</comment>
<dbReference type="EMBL" id="JABVED010000002">
    <property type="protein sequence ID" value="MBC6446663.1"/>
    <property type="molecule type" value="Genomic_DNA"/>
</dbReference>
<evidence type="ECO:0000313" key="2">
    <source>
        <dbReference type="EMBL" id="MBC6446663.1"/>
    </source>
</evidence>
<organism evidence="2 3">
    <name type="scientific">Actinokineospora xionganensis</name>
    <dbReference type="NCBI Taxonomy" id="2684470"/>
    <lineage>
        <taxon>Bacteria</taxon>
        <taxon>Bacillati</taxon>
        <taxon>Actinomycetota</taxon>
        <taxon>Actinomycetes</taxon>
        <taxon>Pseudonocardiales</taxon>
        <taxon>Pseudonocardiaceae</taxon>
        <taxon>Actinokineospora</taxon>
    </lineage>
</organism>